<dbReference type="Proteomes" id="UP000515861">
    <property type="component" value="Chromosome"/>
</dbReference>
<organism evidence="5 6">
    <name type="scientific">Sphingomonas sabuli</name>
    <dbReference type="NCBI Taxonomy" id="2764186"/>
    <lineage>
        <taxon>Bacteria</taxon>
        <taxon>Pseudomonadati</taxon>
        <taxon>Pseudomonadota</taxon>
        <taxon>Alphaproteobacteria</taxon>
        <taxon>Sphingomonadales</taxon>
        <taxon>Sphingomonadaceae</taxon>
        <taxon>Sphingomonas</taxon>
    </lineage>
</organism>
<dbReference type="PANTHER" id="PTHR35803:SF1">
    <property type="entry name" value="GLUCAN 1,4-ALPHA-GLUCOSIDASE SUSB"/>
    <property type="match status" value="1"/>
</dbReference>
<dbReference type="Pfam" id="PF10566">
    <property type="entry name" value="Glyco_hydro_97"/>
    <property type="match status" value="1"/>
</dbReference>
<dbReference type="InterPro" id="IPR029486">
    <property type="entry name" value="GH97_N"/>
</dbReference>
<dbReference type="InterPro" id="IPR013785">
    <property type="entry name" value="Aldolase_TIM"/>
</dbReference>
<evidence type="ECO:0000259" key="4">
    <source>
        <dbReference type="Pfam" id="PF14509"/>
    </source>
</evidence>
<gene>
    <name evidence="5" type="ORF">H8M03_07460</name>
</gene>
<evidence type="ECO:0000313" key="6">
    <source>
        <dbReference type="Proteomes" id="UP000515861"/>
    </source>
</evidence>
<dbReference type="AlphaFoldDB" id="A0A7G9L5Z4"/>
<evidence type="ECO:0000259" key="2">
    <source>
        <dbReference type="Pfam" id="PF10566"/>
    </source>
</evidence>
<accession>A0A7G9L5Z4</accession>
<keyword evidence="6" id="KW-1185">Reference proteome</keyword>
<keyword evidence="5" id="KW-0378">Hydrolase</keyword>
<evidence type="ECO:0000313" key="5">
    <source>
        <dbReference type="EMBL" id="QNM84043.1"/>
    </source>
</evidence>
<dbReference type="InterPro" id="IPR017853">
    <property type="entry name" value="GH"/>
</dbReference>
<dbReference type="InterPro" id="IPR014718">
    <property type="entry name" value="GH-type_carb-bd"/>
</dbReference>
<evidence type="ECO:0000259" key="3">
    <source>
        <dbReference type="Pfam" id="PF14508"/>
    </source>
</evidence>
<feature type="signal peptide" evidence="1">
    <location>
        <begin position="1"/>
        <end position="22"/>
    </location>
</feature>
<dbReference type="Pfam" id="PF14509">
    <property type="entry name" value="GH97_C"/>
    <property type="match status" value="1"/>
</dbReference>
<dbReference type="Gene3D" id="2.70.98.10">
    <property type="match status" value="1"/>
</dbReference>
<name>A0A7G9L5Z4_9SPHN</name>
<proteinExistence type="predicted"/>
<feature type="domain" description="Glycosyl-hydrolase 97 N-terminal" evidence="3">
    <location>
        <begin position="48"/>
        <end position="295"/>
    </location>
</feature>
<evidence type="ECO:0000256" key="1">
    <source>
        <dbReference type="SAM" id="SignalP"/>
    </source>
</evidence>
<dbReference type="PANTHER" id="PTHR35803">
    <property type="entry name" value="GLUCAN 1,4-ALPHA-GLUCOSIDASE SUSB-RELATED"/>
    <property type="match status" value="1"/>
</dbReference>
<dbReference type="SUPFAM" id="SSF51445">
    <property type="entry name" value="(Trans)glycosidases"/>
    <property type="match status" value="1"/>
</dbReference>
<feature type="domain" description="Glycosyl-hydrolase 97 C-terminal oligomerisation" evidence="4">
    <location>
        <begin position="593"/>
        <end position="694"/>
    </location>
</feature>
<dbReference type="KEGG" id="ssau:H8M03_07460"/>
<dbReference type="Gene3D" id="3.20.20.70">
    <property type="entry name" value="Aldolase class I"/>
    <property type="match status" value="1"/>
</dbReference>
<dbReference type="GO" id="GO:0030246">
    <property type="term" value="F:carbohydrate binding"/>
    <property type="evidence" value="ECO:0007669"/>
    <property type="project" value="InterPro"/>
</dbReference>
<dbReference type="InterPro" id="IPR019563">
    <property type="entry name" value="GH97_catalytic"/>
</dbReference>
<dbReference type="InterPro" id="IPR052720">
    <property type="entry name" value="Glycosyl_hydrolase_97"/>
</dbReference>
<protein>
    <submittedName>
        <fullName evidence="5">Glycoside hydrolase family 97 protein</fullName>
    </submittedName>
</protein>
<feature type="domain" description="Glycosyl-hydrolase 97 catalytic" evidence="2">
    <location>
        <begin position="313"/>
        <end position="501"/>
    </location>
</feature>
<dbReference type="Pfam" id="PF14508">
    <property type="entry name" value="GH97_N"/>
    <property type="match status" value="1"/>
</dbReference>
<feature type="chain" id="PRO_5029010747" evidence="1">
    <location>
        <begin position="23"/>
        <end position="700"/>
    </location>
</feature>
<dbReference type="InterPro" id="IPR029483">
    <property type="entry name" value="GH97_C"/>
</dbReference>
<sequence>MKAMAALLTVVATSGLSGPAMAAQDPAPGDAPLLAQATQPGAVLASAASPDGRTVLQITTDNDGHMLYAVKRAGKAVVEPSRLGFNLTDQYALYRKMRFEGAETKSADSRWEQPWGERRFVTDRHNELLVRFRRDEPGQRRIAVRFRLFDDGVGFRYEFPDQASLKTVNIADELTEFVLPPEGNAWWIPGGEWNRYEQLYQKTPIAAVPTVHTPVTMQLAGGPYVSIHEAALVDYSGYWLKGYGGGRFRTTLAPSSEGPRVTRTAPFNTPWRTIRIADTLPQLVESDLELNLNEPNKLGDVSWFKPAKYVGIWWGMISGKWSWAEGPTHGATTARTRDYIDFAARHGFRGVLVEGWNKGWNGDWFGTGEEFSFTEAVPDFDLRGLAAYAKSKGVHLIGHHETGGNIAVYERQLDAAFAQNAALGIDVTKTGYVADLGGIIAPGDRPGEVRMEYHDGQRQVRHHLDVVKTAAKYKVAVNPHEPVKDTGLRRTYPNWVAREGARGMEYNSWEPFGNPPNHEANLVYTRMLSGPMDFTPGVLSLVGSNGNPLASTLAKQLGLYVTIYSPIQMAADFIENLEAHPRELEFISKVPADWSESHLIAGAIGEYAMFARKDRNSQDWYAGGVNDATARTLNLDFGFLDPGKTYCATIYKDAPDSTYLTEARHKIAYDSRTVRKGDRLDLFLASGGGAAMRLAPGKGC</sequence>
<keyword evidence="1" id="KW-0732">Signal</keyword>
<reference evidence="5 6" key="1">
    <citation type="submission" date="2020-08" db="EMBL/GenBank/DDBJ databases">
        <title>Sphingomonas sp. sand1-3 16S ribosomal RNA gene Genome sequencing and assembly.</title>
        <authorList>
            <person name="Kang M."/>
        </authorList>
    </citation>
    <scope>NUCLEOTIDE SEQUENCE [LARGE SCALE GENOMIC DNA]</scope>
    <source>
        <strain evidence="6">sand1-3</strain>
    </source>
</reference>
<dbReference type="EMBL" id="CP060697">
    <property type="protein sequence ID" value="QNM84043.1"/>
    <property type="molecule type" value="Genomic_DNA"/>
</dbReference>
<dbReference type="GO" id="GO:0016787">
    <property type="term" value="F:hydrolase activity"/>
    <property type="evidence" value="ECO:0007669"/>
    <property type="project" value="UniProtKB-KW"/>
</dbReference>